<dbReference type="PANTHER" id="PTHR30055:SF234">
    <property type="entry name" value="HTH-TYPE TRANSCRIPTIONAL REGULATOR BETI"/>
    <property type="match status" value="1"/>
</dbReference>
<protein>
    <recommendedName>
        <fullName evidence="5">HTH tetR-type domain-containing protein</fullName>
    </recommendedName>
</protein>
<evidence type="ECO:0000313" key="7">
    <source>
        <dbReference type="Proteomes" id="UP000326912"/>
    </source>
</evidence>
<evidence type="ECO:0000259" key="5">
    <source>
        <dbReference type="PROSITE" id="PS50977"/>
    </source>
</evidence>
<accession>A0A5J4KZ99</accession>
<feature type="domain" description="HTH tetR-type" evidence="5">
    <location>
        <begin position="13"/>
        <end position="73"/>
    </location>
</feature>
<proteinExistence type="predicted"/>
<keyword evidence="1" id="KW-0805">Transcription regulation</keyword>
<dbReference type="InterPro" id="IPR025996">
    <property type="entry name" value="MT1864/Rv1816-like_C"/>
</dbReference>
<keyword evidence="3" id="KW-0804">Transcription</keyword>
<dbReference type="PRINTS" id="PR00455">
    <property type="entry name" value="HTHTETR"/>
</dbReference>
<dbReference type="Pfam" id="PF00440">
    <property type="entry name" value="TetR_N"/>
    <property type="match status" value="1"/>
</dbReference>
<dbReference type="GO" id="GO:0003700">
    <property type="term" value="F:DNA-binding transcription factor activity"/>
    <property type="evidence" value="ECO:0007669"/>
    <property type="project" value="TreeGrafter"/>
</dbReference>
<dbReference type="PROSITE" id="PS50977">
    <property type="entry name" value="HTH_TETR_2"/>
    <property type="match status" value="1"/>
</dbReference>
<dbReference type="EMBL" id="BKZW01000004">
    <property type="protein sequence ID" value="GER91890.1"/>
    <property type="molecule type" value="Genomic_DNA"/>
</dbReference>
<evidence type="ECO:0000256" key="4">
    <source>
        <dbReference type="PROSITE-ProRule" id="PRU00335"/>
    </source>
</evidence>
<reference evidence="6 7" key="1">
    <citation type="submission" date="2019-10" db="EMBL/GenBank/DDBJ databases">
        <title>Dictyobacter vulcani sp. nov., within the class Ktedonobacteria, isolated from soil of volcanic Mt. Zao.</title>
        <authorList>
            <person name="Zheng Y."/>
            <person name="Wang C.M."/>
            <person name="Sakai Y."/>
            <person name="Abe K."/>
            <person name="Yokota A."/>
            <person name="Yabe S."/>
        </authorList>
    </citation>
    <scope>NUCLEOTIDE SEQUENCE [LARGE SCALE GENOMIC DNA]</scope>
    <source>
        <strain evidence="6 7">W12</strain>
    </source>
</reference>
<dbReference type="AlphaFoldDB" id="A0A5J4KZ99"/>
<evidence type="ECO:0000256" key="1">
    <source>
        <dbReference type="ARBA" id="ARBA00023015"/>
    </source>
</evidence>
<evidence type="ECO:0000256" key="3">
    <source>
        <dbReference type="ARBA" id="ARBA00023163"/>
    </source>
</evidence>
<keyword evidence="7" id="KW-1185">Reference proteome</keyword>
<dbReference type="Pfam" id="PF13305">
    <property type="entry name" value="TetR_C_33"/>
    <property type="match status" value="1"/>
</dbReference>
<organism evidence="6 7">
    <name type="scientific">Dictyobacter vulcani</name>
    <dbReference type="NCBI Taxonomy" id="2607529"/>
    <lineage>
        <taxon>Bacteria</taxon>
        <taxon>Bacillati</taxon>
        <taxon>Chloroflexota</taxon>
        <taxon>Ktedonobacteria</taxon>
        <taxon>Ktedonobacterales</taxon>
        <taxon>Dictyobacteraceae</taxon>
        <taxon>Dictyobacter</taxon>
    </lineage>
</organism>
<dbReference type="InterPro" id="IPR036271">
    <property type="entry name" value="Tet_transcr_reg_TetR-rel_C_sf"/>
</dbReference>
<dbReference type="Gene3D" id="1.10.357.10">
    <property type="entry name" value="Tetracycline Repressor, domain 2"/>
    <property type="match status" value="1"/>
</dbReference>
<evidence type="ECO:0000256" key="2">
    <source>
        <dbReference type="ARBA" id="ARBA00023125"/>
    </source>
</evidence>
<dbReference type="Proteomes" id="UP000326912">
    <property type="component" value="Unassembled WGS sequence"/>
</dbReference>
<evidence type="ECO:0000313" key="6">
    <source>
        <dbReference type="EMBL" id="GER91890.1"/>
    </source>
</evidence>
<dbReference type="InterPro" id="IPR001647">
    <property type="entry name" value="HTH_TetR"/>
</dbReference>
<dbReference type="RefSeq" id="WP_162005735.1">
    <property type="nucleotide sequence ID" value="NZ_BKZW01000004.1"/>
</dbReference>
<gene>
    <name evidence="6" type="ORF">KDW_60520</name>
</gene>
<dbReference type="GO" id="GO:0000976">
    <property type="term" value="F:transcription cis-regulatory region binding"/>
    <property type="evidence" value="ECO:0007669"/>
    <property type="project" value="TreeGrafter"/>
</dbReference>
<dbReference type="SUPFAM" id="SSF46689">
    <property type="entry name" value="Homeodomain-like"/>
    <property type="match status" value="1"/>
</dbReference>
<name>A0A5J4KZ99_9CHLR</name>
<comment type="caution">
    <text evidence="6">The sequence shown here is derived from an EMBL/GenBank/DDBJ whole genome shotgun (WGS) entry which is preliminary data.</text>
</comment>
<keyword evidence="2 4" id="KW-0238">DNA-binding</keyword>
<dbReference type="InterPro" id="IPR009057">
    <property type="entry name" value="Homeodomain-like_sf"/>
</dbReference>
<sequence length="204" mass="22552">MAEKQTPRERRRARTAQAILDAALAIIAEQGLQALSIREIAQRIEYSPSGLYEYYASKDEILDALIAQGLAQLNEMLAHVPSGESASEWLFAIGEAYLAFAREHEQLYALIFGHIFSPSGLVTSLDQLQHNSAYGQLRHCIQTGVERGAFILPSGESIEQQVYSTWALLHGLAMLRMTRVSAVTGIDAINQQVLRSAFAHLNRA</sequence>
<feature type="DNA-binding region" description="H-T-H motif" evidence="4">
    <location>
        <begin position="36"/>
        <end position="55"/>
    </location>
</feature>
<dbReference type="PANTHER" id="PTHR30055">
    <property type="entry name" value="HTH-TYPE TRANSCRIPTIONAL REGULATOR RUTR"/>
    <property type="match status" value="1"/>
</dbReference>
<dbReference type="InterPro" id="IPR050109">
    <property type="entry name" value="HTH-type_TetR-like_transc_reg"/>
</dbReference>
<dbReference type="SUPFAM" id="SSF48498">
    <property type="entry name" value="Tetracyclin repressor-like, C-terminal domain"/>
    <property type="match status" value="1"/>
</dbReference>